<evidence type="ECO:0000256" key="14">
    <source>
        <dbReference type="ARBA" id="ARBA00023053"/>
    </source>
</evidence>
<dbReference type="Gene3D" id="3.30.1490.70">
    <property type="match status" value="1"/>
</dbReference>
<keyword evidence="6" id="KW-0488">Methylation</keyword>
<dbReference type="EC" id="4.2.99.18" evidence="4"/>
<dbReference type="InterPro" id="IPR029398">
    <property type="entry name" value="PolB_thumb"/>
</dbReference>
<dbReference type="GO" id="GO:0003887">
    <property type="term" value="F:DNA-directed DNA polymerase activity"/>
    <property type="evidence" value="ECO:0007669"/>
    <property type="project" value="UniProtKB-KW"/>
</dbReference>
<evidence type="ECO:0000256" key="7">
    <source>
        <dbReference type="ARBA" id="ARBA00022634"/>
    </source>
</evidence>
<evidence type="ECO:0000313" key="24">
    <source>
        <dbReference type="EMBL" id="QHT02581.1"/>
    </source>
</evidence>
<dbReference type="Gene3D" id="3.30.460.10">
    <property type="entry name" value="Beta Polymerase, domain 2"/>
    <property type="match status" value="1"/>
</dbReference>
<accession>A0A6C0CDP4</accession>
<proteinExistence type="predicted"/>
<dbReference type="InterPro" id="IPR022312">
    <property type="entry name" value="DNA_pol_X"/>
</dbReference>
<dbReference type="GO" id="GO:0006310">
    <property type="term" value="P:DNA recombination"/>
    <property type="evidence" value="ECO:0007669"/>
    <property type="project" value="InterPro"/>
</dbReference>
<name>A0A6C0CDP4_9ZZZZ</name>
<dbReference type="InterPro" id="IPR016059">
    <property type="entry name" value="DNA_ligase_ATP-dep_CS"/>
</dbReference>
<dbReference type="Gene3D" id="3.30.470.30">
    <property type="entry name" value="DNA ligase/mRNA capping enzyme"/>
    <property type="match status" value="1"/>
</dbReference>
<evidence type="ECO:0000256" key="5">
    <source>
        <dbReference type="ARBA" id="ARBA00020020"/>
    </source>
</evidence>
<evidence type="ECO:0000256" key="6">
    <source>
        <dbReference type="ARBA" id="ARBA00022481"/>
    </source>
</evidence>
<keyword evidence="9" id="KW-0548">Nucleotidyltransferase</keyword>
<keyword evidence="10" id="KW-0235">DNA replication</keyword>
<evidence type="ECO:0000256" key="2">
    <source>
        <dbReference type="ARBA" id="ARBA00004496"/>
    </source>
</evidence>
<dbReference type="SUPFAM" id="SSF56091">
    <property type="entry name" value="DNA ligase/mRNA capping enzyme, catalytic domain"/>
    <property type="match status" value="1"/>
</dbReference>
<dbReference type="PANTHER" id="PTHR11276:SF28">
    <property type="entry name" value="DNA POLYMERASE LAMBDA"/>
    <property type="match status" value="1"/>
</dbReference>
<dbReference type="EC" id="2.7.7.7" evidence="3"/>
<evidence type="ECO:0000256" key="21">
    <source>
        <dbReference type="ARBA" id="ARBA00045548"/>
    </source>
</evidence>
<dbReference type="SMART" id="SM00483">
    <property type="entry name" value="POLXc"/>
    <property type="match status" value="1"/>
</dbReference>
<dbReference type="InterPro" id="IPR002054">
    <property type="entry name" value="DNA-dir_DNA_pol_X"/>
</dbReference>
<dbReference type="EMBL" id="MN739396">
    <property type="protein sequence ID" value="QHT02581.1"/>
    <property type="molecule type" value="Genomic_DNA"/>
</dbReference>
<dbReference type="Gene3D" id="2.40.50.140">
    <property type="entry name" value="Nucleic acid-binding proteins"/>
    <property type="match status" value="1"/>
</dbReference>
<dbReference type="InterPro" id="IPR003583">
    <property type="entry name" value="Hlx-hairpin-Hlx_DNA-bd_motif"/>
</dbReference>
<keyword evidence="11" id="KW-0227">DNA damage</keyword>
<dbReference type="Gene3D" id="3.30.210.10">
    <property type="entry name" value="DNA polymerase, thumb domain"/>
    <property type="match status" value="1"/>
</dbReference>
<keyword evidence="12" id="KW-0832">Ubl conjugation</keyword>
<dbReference type="GO" id="GO:0003677">
    <property type="term" value="F:DNA binding"/>
    <property type="evidence" value="ECO:0007669"/>
    <property type="project" value="InterPro"/>
</dbReference>
<dbReference type="SUPFAM" id="SSF81301">
    <property type="entry name" value="Nucleotidyltransferase"/>
    <property type="match status" value="1"/>
</dbReference>
<evidence type="ECO:0000256" key="8">
    <source>
        <dbReference type="ARBA" id="ARBA00022679"/>
    </source>
</evidence>
<evidence type="ECO:0000256" key="10">
    <source>
        <dbReference type="ARBA" id="ARBA00022705"/>
    </source>
</evidence>
<dbReference type="InterPro" id="IPR018944">
    <property type="entry name" value="DNA_pol_lambd_fingers_domain"/>
</dbReference>
<dbReference type="PROSITE" id="PS00333">
    <property type="entry name" value="DNA_LIGASE_A2"/>
    <property type="match status" value="1"/>
</dbReference>
<dbReference type="SUPFAM" id="SSF81585">
    <property type="entry name" value="PsbU/PolX domain-like"/>
    <property type="match status" value="1"/>
</dbReference>
<dbReference type="InterPro" id="IPR028207">
    <property type="entry name" value="DNA_pol_B_palm_palm"/>
</dbReference>
<comment type="catalytic activity">
    <reaction evidence="19">
        <text>2'-deoxyribonucleotide-(2'-deoxyribose 5'-phosphate)-2'-deoxyribonucleotide-DNA = a 3'-end 2'-deoxyribonucleotide-(2,3-dehydro-2,3-deoxyribose 5'-phosphate)-DNA + a 5'-end 5'-phospho-2'-deoxyribonucleoside-DNA + H(+)</text>
        <dbReference type="Rhea" id="RHEA:66592"/>
        <dbReference type="Rhea" id="RHEA-COMP:13180"/>
        <dbReference type="Rhea" id="RHEA-COMP:16897"/>
        <dbReference type="Rhea" id="RHEA-COMP:17067"/>
        <dbReference type="ChEBI" id="CHEBI:15378"/>
        <dbReference type="ChEBI" id="CHEBI:136412"/>
        <dbReference type="ChEBI" id="CHEBI:157695"/>
        <dbReference type="ChEBI" id="CHEBI:167181"/>
        <dbReference type="EC" id="4.2.99.18"/>
    </reaction>
</comment>
<sequence length="608" mass="70419">MENLKVMLAQEYVQGKHEVKGWLCSEKFDGYRAYFDPEEKQFYSRQNKKFNVPEWFIKAMPPKLLDGELWIGRECFQGMGVVRKKVPLDEEWLNITFQVYDIPNHPGNFKERLKELEKFVKLSNTRWRKISKGLPYPINGIPCPVVMAKQTVVKDIDHLAKLYKDIISKGGEGVMLKDPESIYEGKRSKKLLKYKPAFDEEAVIIDHKMGEGKYKGYLGALICRPLRNHDTYSSIDLDDDHVFSISGMDDAVRKSYKKTHPIGTIISYEHSGKTDKGKPRFGRYTRVRTDIIVKEHGEEPIEQVKSRIIEIFKILGNHEKTNGESFKASAYFKAIKNIQSLDEINEKSLKEVKGIGKSLCEKIMSIVDTGTCNAYDKIKNLKDPRKDFLEISGVGPKKAKELVEKGITTIESLRKAPNLNELLNDKQLIGLKYYEDILERIPQKEIDLHNKLLKDVLKEIDPTAGMTIAGSYRRRAKDSGDIDVLLKGDSKLYKKFIEVLEKKGYLYETLAKGSKKYNGMCKLPECLTFRRIDIMVTKEEEYPFAILYFTGSKDFNTLMRQHALDRGLSMNEYSLKYDDSKELVDHKFTSEKEIFEYLDYTYVEPWLR</sequence>
<dbReference type="Pfam" id="PF01068">
    <property type="entry name" value="DNA_ligase_A_M"/>
    <property type="match status" value="1"/>
</dbReference>
<dbReference type="AlphaFoldDB" id="A0A6C0CDP4"/>
<evidence type="ECO:0000256" key="3">
    <source>
        <dbReference type="ARBA" id="ARBA00012417"/>
    </source>
</evidence>
<reference evidence="24" key="1">
    <citation type="journal article" date="2020" name="Nature">
        <title>Giant virus diversity and host interactions through global metagenomics.</title>
        <authorList>
            <person name="Schulz F."/>
            <person name="Roux S."/>
            <person name="Paez-Espino D."/>
            <person name="Jungbluth S."/>
            <person name="Walsh D.A."/>
            <person name="Denef V.J."/>
            <person name="McMahon K.D."/>
            <person name="Konstantinidis K.T."/>
            <person name="Eloe-Fadrosh E.A."/>
            <person name="Kyrpides N.C."/>
            <person name="Woyke T."/>
        </authorList>
    </citation>
    <scope>NUCLEOTIDE SEQUENCE</scope>
    <source>
        <strain evidence="24">GVMAG-M-3300020595-32</strain>
    </source>
</reference>
<evidence type="ECO:0000256" key="16">
    <source>
        <dbReference type="ARBA" id="ARBA00023239"/>
    </source>
</evidence>
<dbReference type="SUPFAM" id="SSF50249">
    <property type="entry name" value="Nucleic acid-binding proteins"/>
    <property type="match status" value="1"/>
</dbReference>
<dbReference type="InterPro" id="IPR037160">
    <property type="entry name" value="DNA_Pol_thumb_sf"/>
</dbReference>
<evidence type="ECO:0000256" key="11">
    <source>
        <dbReference type="ARBA" id="ARBA00022763"/>
    </source>
</evidence>
<dbReference type="CDD" id="cd08041">
    <property type="entry name" value="OBF_kDNA_ligase_like"/>
    <property type="match status" value="1"/>
</dbReference>
<dbReference type="Pfam" id="PF14743">
    <property type="entry name" value="DNA_ligase_OB_2"/>
    <property type="match status" value="1"/>
</dbReference>
<dbReference type="GO" id="GO:0005737">
    <property type="term" value="C:cytoplasm"/>
    <property type="evidence" value="ECO:0007669"/>
    <property type="project" value="UniProtKB-SubCell"/>
</dbReference>
<evidence type="ECO:0000256" key="13">
    <source>
        <dbReference type="ARBA" id="ARBA00022932"/>
    </source>
</evidence>
<dbReference type="Gene3D" id="1.10.150.110">
    <property type="entry name" value="DNA polymerase beta, N-terminal domain-like"/>
    <property type="match status" value="1"/>
</dbReference>
<keyword evidence="14" id="KW-0915">Sodium</keyword>
<dbReference type="Gene3D" id="1.10.150.20">
    <property type="entry name" value="5' to 3' exonuclease, C-terminal subdomain"/>
    <property type="match status" value="1"/>
</dbReference>
<dbReference type="InterPro" id="IPR027421">
    <property type="entry name" value="DNA_pol_lamdba_lyase_dom_sf"/>
</dbReference>
<evidence type="ECO:0000256" key="17">
    <source>
        <dbReference type="ARBA" id="ARBA00035717"/>
    </source>
</evidence>
<dbReference type="PRINTS" id="PR00869">
    <property type="entry name" value="DNAPOLX"/>
</dbReference>
<dbReference type="PROSITE" id="PS50160">
    <property type="entry name" value="DNA_LIGASE_A3"/>
    <property type="match status" value="1"/>
</dbReference>
<evidence type="ECO:0000256" key="4">
    <source>
        <dbReference type="ARBA" id="ARBA00012720"/>
    </source>
</evidence>
<organism evidence="24">
    <name type="scientific">viral metagenome</name>
    <dbReference type="NCBI Taxonomy" id="1070528"/>
    <lineage>
        <taxon>unclassified sequences</taxon>
        <taxon>metagenomes</taxon>
        <taxon>organismal metagenomes</taxon>
    </lineage>
</organism>
<dbReference type="PANTHER" id="PTHR11276">
    <property type="entry name" value="DNA POLYMERASE TYPE-X FAMILY MEMBER"/>
    <property type="match status" value="1"/>
</dbReference>
<dbReference type="CDD" id="cd00141">
    <property type="entry name" value="NT_POLXc"/>
    <property type="match status" value="1"/>
</dbReference>
<dbReference type="InterPro" id="IPR002008">
    <property type="entry name" value="DNA_pol_X_beta-like"/>
</dbReference>
<evidence type="ECO:0000256" key="18">
    <source>
        <dbReference type="ARBA" id="ARBA00035726"/>
    </source>
</evidence>
<evidence type="ECO:0000256" key="20">
    <source>
        <dbReference type="ARBA" id="ARBA00044678"/>
    </source>
</evidence>
<dbReference type="NCBIfam" id="NF006592">
    <property type="entry name" value="PRK09125.1"/>
    <property type="match status" value="1"/>
</dbReference>
<dbReference type="Pfam" id="PF14792">
    <property type="entry name" value="DNA_pol_B_palm"/>
    <property type="match status" value="1"/>
</dbReference>
<dbReference type="InterPro" id="IPR029319">
    <property type="entry name" value="DNA_ligase_OB"/>
</dbReference>
<dbReference type="InterPro" id="IPR043519">
    <property type="entry name" value="NT_sf"/>
</dbReference>
<evidence type="ECO:0000256" key="1">
    <source>
        <dbReference type="ARBA" id="ARBA00001946"/>
    </source>
</evidence>
<dbReference type="CDD" id="cd07896">
    <property type="entry name" value="Adenylation_kDNA_ligase_like"/>
    <property type="match status" value="1"/>
</dbReference>
<dbReference type="SUPFAM" id="SSF47802">
    <property type="entry name" value="DNA polymerase beta, N-terminal domain-like"/>
    <property type="match status" value="1"/>
</dbReference>
<comment type="cofactor">
    <cofactor evidence="1">
        <name>Mg(2+)</name>
        <dbReference type="ChEBI" id="CHEBI:18420"/>
    </cofactor>
</comment>
<comment type="subcellular location">
    <subcellularLocation>
        <location evidence="2">Cytoplasm</location>
    </subcellularLocation>
</comment>
<dbReference type="InterPro" id="IPR012310">
    <property type="entry name" value="DNA_ligase_ATP-dep_cent"/>
</dbReference>
<comment type="catalytic activity">
    <reaction evidence="22">
        <text>DNA(n) + a 2'-deoxyribonucleoside 5'-triphosphate = DNA(n+1) + diphosphate</text>
        <dbReference type="Rhea" id="RHEA:22508"/>
        <dbReference type="Rhea" id="RHEA-COMP:17339"/>
        <dbReference type="Rhea" id="RHEA-COMP:17340"/>
        <dbReference type="ChEBI" id="CHEBI:33019"/>
        <dbReference type="ChEBI" id="CHEBI:61560"/>
        <dbReference type="ChEBI" id="CHEBI:173112"/>
        <dbReference type="EC" id="2.7.7.7"/>
    </reaction>
</comment>
<dbReference type="GO" id="GO:0005634">
    <property type="term" value="C:nucleus"/>
    <property type="evidence" value="ECO:0007669"/>
    <property type="project" value="TreeGrafter"/>
</dbReference>
<dbReference type="Pfam" id="PF14716">
    <property type="entry name" value="HHH_8"/>
    <property type="match status" value="1"/>
</dbReference>
<dbReference type="GO" id="GO:0003910">
    <property type="term" value="F:DNA ligase (ATP) activity"/>
    <property type="evidence" value="ECO:0007669"/>
    <property type="project" value="InterPro"/>
</dbReference>
<comment type="catalytic activity">
    <reaction evidence="20">
        <text>a 5'-end 2'-deoxyribose-2'-deoxyribonucleotide-DNA = (2E,4S)-4-hydroxypenten-2-al-5-phosphate + a 5'-end 5'-phospho-2'-deoxyribonucleoside-DNA + H(+)</text>
        <dbReference type="Rhea" id="RHEA:76255"/>
        <dbReference type="Rhea" id="RHEA-COMP:13180"/>
        <dbReference type="Rhea" id="RHEA-COMP:18657"/>
        <dbReference type="ChEBI" id="CHEBI:15378"/>
        <dbReference type="ChEBI" id="CHEBI:136412"/>
        <dbReference type="ChEBI" id="CHEBI:195194"/>
        <dbReference type="ChEBI" id="CHEBI:195195"/>
    </reaction>
</comment>
<protein>
    <recommendedName>
        <fullName evidence="5">DNA polymerase beta</fullName>
        <ecNumber evidence="3">2.7.7.7</ecNumber>
        <ecNumber evidence="4">4.2.99.18</ecNumber>
    </recommendedName>
    <alternativeName>
        <fullName evidence="17">5'-deoxyribose-phosphate lyase</fullName>
    </alternativeName>
    <alternativeName>
        <fullName evidence="18">AP lyase</fullName>
    </alternativeName>
</protein>
<evidence type="ECO:0000256" key="15">
    <source>
        <dbReference type="ARBA" id="ARBA00023204"/>
    </source>
</evidence>
<dbReference type="InterPro" id="IPR012340">
    <property type="entry name" value="NA-bd_OB-fold"/>
</dbReference>
<dbReference type="PRINTS" id="PR00870">
    <property type="entry name" value="DNAPOLXBETA"/>
</dbReference>
<dbReference type="GO" id="GO:0006303">
    <property type="term" value="P:double-strand break repair via nonhomologous end joining"/>
    <property type="evidence" value="ECO:0007669"/>
    <property type="project" value="TreeGrafter"/>
</dbReference>
<dbReference type="GO" id="GO:0140078">
    <property type="term" value="F:class I DNA-(apurinic or apyrimidinic site) endonuclease activity"/>
    <property type="evidence" value="ECO:0007669"/>
    <property type="project" value="UniProtKB-EC"/>
</dbReference>
<keyword evidence="8" id="KW-0808">Transferase</keyword>
<keyword evidence="15" id="KW-0234">DNA repair</keyword>
<dbReference type="SMART" id="SM00278">
    <property type="entry name" value="HhH1"/>
    <property type="match status" value="2"/>
</dbReference>
<keyword evidence="13" id="KW-0239">DNA-directed DNA polymerase</keyword>
<evidence type="ECO:0000256" key="22">
    <source>
        <dbReference type="ARBA" id="ARBA00049244"/>
    </source>
</evidence>
<keyword evidence="7" id="KW-0237">DNA synthesis</keyword>
<dbReference type="InterPro" id="IPR010996">
    <property type="entry name" value="HHH_MUS81"/>
</dbReference>
<dbReference type="Pfam" id="PF14791">
    <property type="entry name" value="DNA_pol_B_thumb"/>
    <property type="match status" value="1"/>
</dbReference>
<feature type="domain" description="ATP-dependent DNA ligase family profile" evidence="23">
    <location>
        <begin position="88"/>
        <end position="206"/>
    </location>
</feature>
<keyword evidence="16" id="KW-0456">Lyase</keyword>
<dbReference type="Pfam" id="PF10391">
    <property type="entry name" value="DNA_pol_lambd_f"/>
    <property type="match status" value="1"/>
</dbReference>
<evidence type="ECO:0000256" key="19">
    <source>
        <dbReference type="ARBA" id="ARBA00044632"/>
    </source>
</evidence>
<comment type="function">
    <text evidence="21">Repair polymerase that plays a key role in base-excision repair. During this process, the damaged base is excised by specific DNA glycosylases, the DNA backbone is nicked at the abasic site by an apurinic/apyrimidic (AP) endonuclease, and POLB removes 5'-deoxyribose-phosphate from the preincised AP site acting as a 5'-deoxyribose-phosphate lyase (5'-dRP lyase); through its DNA polymerase activity, it adds one nucleotide to the 3' end of the arising single-nucleotide gap. Conducts 'gap-filling' DNA synthesis in a stepwise distributive fashion rather than in a processive fashion as for other DNA polymerases. It is also able to cleave sugar-phosphate bonds 3' to an intact AP site, acting as an AP lyase.</text>
</comment>
<evidence type="ECO:0000256" key="12">
    <source>
        <dbReference type="ARBA" id="ARBA00022843"/>
    </source>
</evidence>
<evidence type="ECO:0000259" key="23">
    <source>
        <dbReference type="PROSITE" id="PS50160"/>
    </source>
</evidence>
<evidence type="ECO:0000256" key="9">
    <source>
        <dbReference type="ARBA" id="ARBA00022695"/>
    </source>
</evidence>
<dbReference type="GO" id="GO:0005524">
    <property type="term" value="F:ATP binding"/>
    <property type="evidence" value="ECO:0007669"/>
    <property type="project" value="InterPro"/>
</dbReference>